<keyword evidence="17" id="KW-1185">Reference proteome</keyword>
<dbReference type="InterPro" id="IPR001128">
    <property type="entry name" value="Cyt_P450"/>
</dbReference>
<dbReference type="InterPro" id="IPR036396">
    <property type="entry name" value="Cyt_P450_sf"/>
</dbReference>
<dbReference type="InterPro" id="IPR050196">
    <property type="entry name" value="Cytochrome_P450_Monoox"/>
</dbReference>
<feature type="binding site" description="axial binding residue" evidence="14">
    <location>
        <position position="873"/>
    </location>
    <ligand>
        <name>heme</name>
        <dbReference type="ChEBI" id="CHEBI:30413"/>
    </ligand>
    <ligandPart>
        <name>Fe</name>
        <dbReference type="ChEBI" id="CHEBI:18248"/>
    </ligandPart>
</feature>
<dbReference type="EMBL" id="JBDJPC010000003">
    <property type="protein sequence ID" value="KAL1509692.1"/>
    <property type="molecule type" value="Genomic_DNA"/>
</dbReference>
<keyword evidence="13 15" id="KW-0472">Membrane</keyword>
<dbReference type="PRINTS" id="PR00385">
    <property type="entry name" value="P450"/>
</dbReference>
<proteinExistence type="inferred from homology"/>
<evidence type="ECO:0000256" key="8">
    <source>
        <dbReference type="ARBA" id="ARBA00022824"/>
    </source>
</evidence>
<keyword evidence="10" id="KW-0560">Oxidoreductase</keyword>
<evidence type="ECO:0000256" key="7">
    <source>
        <dbReference type="ARBA" id="ARBA00022723"/>
    </source>
</evidence>
<feature type="transmembrane region" description="Helical" evidence="15">
    <location>
        <begin position="6"/>
        <end position="26"/>
    </location>
</feature>
<evidence type="ECO:0000256" key="6">
    <source>
        <dbReference type="ARBA" id="ARBA00022617"/>
    </source>
</evidence>
<dbReference type="PROSITE" id="PS00086">
    <property type="entry name" value="CYTOCHROME_P450"/>
    <property type="match status" value="2"/>
</dbReference>
<evidence type="ECO:0008006" key="18">
    <source>
        <dbReference type="Google" id="ProtNLM"/>
    </source>
</evidence>
<evidence type="ECO:0000256" key="15">
    <source>
        <dbReference type="SAM" id="Phobius"/>
    </source>
</evidence>
<evidence type="ECO:0000256" key="5">
    <source>
        <dbReference type="ARBA" id="ARBA00010617"/>
    </source>
</evidence>
<accession>A0ABD1F3T2</accession>
<dbReference type="Pfam" id="PF00067">
    <property type="entry name" value="p450"/>
    <property type="match status" value="2"/>
</dbReference>
<evidence type="ECO:0000256" key="14">
    <source>
        <dbReference type="PIRSR" id="PIRSR602401-1"/>
    </source>
</evidence>
<keyword evidence="6 14" id="KW-0349">Heme</keyword>
<dbReference type="Proteomes" id="UP001566132">
    <property type="component" value="Unassembled WGS sequence"/>
</dbReference>
<organism evidence="16 17">
    <name type="scientific">Hypothenemus hampei</name>
    <name type="common">Coffee berry borer</name>
    <dbReference type="NCBI Taxonomy" id="57062"/>
    <lineage>
        <taxon>Eukaryota</taxon>
        <taxon>Metazoa</taxon>
        <taxon>Ecdysozoa</taxon>
        <taxon>Arthropoda</taxon>
        <taxon>Hexapoda</taxon>
        <taxon>Insecta</taxon>
        <taxon>Pterygota</taxon>
        <taxon>Neoptera</taxon>
        <taxon>Endopterygota</taxon>
        <taxon>Coleoptera</taxon>
        <taxon>Polyphaga</taxon>
        <taxon>Cucujiformia</taxon>
        <taxon>Curculionidae</taxon>
        <taxon>Scolytinae</taxon>
        <taxon>Hypothenemus</taxon>
    </lineage>
</organism>
<evidence type="ECO:0000256" key="3">
    <source>
        <dbReference type="ARBA" id="ARBA00004174"/>
    </source>
</evidence>
<name>A0ABD1F3T2_HYPHA</name>
<evidence type="ECO:0000256" key="13">
    <source>
        <dbReference type="ARBA" id="ARBA00023136"/>
    </source>
</evidence>
<evidence type="ECO:0000256" key="4">
    <source>
        <dbReference type="ARBA" id="ARBA00004406"/>
    </source>
</evidence>
<dbReference type="GO" id="GO:0046872">
    <property type="term" value="F:metal ion binding"/>
    <property type="evidence" value="ECO:0007669"/>
    <property type="project" value="UniProtKB-KW"/>
</dbReference>
<gene>
    <name evidence="16" type="ORF">ABEB36_004394</name>
</gene>
<reference evidence="16 17" key="1">
    <citation type="submission" date="2024-05" db="EMBL/GenBank/DDBJ databases">
        <title>Genetic variation in Jamaican populations of the coffee berry borer (Hypothenemus hampei).</title>
        <authorList>
            <person name="Errbii M."/>
            <person name="Myrie A."/>
        </authorList>
    </citation>
    <scope>NUCLEOTIDE SEQUENCE [LARGE SCALE GENOMIC DNA]</scope>
    <source>
        <strain evidence="16">JA-Hopewell-2020-01-JO</strain>
        <tissue evidence="16">Whole body</tissue>
    </source>
</reference>
<keyword evidence="15" id="KW-0812">Transmembrane</keyword>
<dbReference type="InterPro" id="IPR017972">
    <property type="entry name" value="Cyt_P450_CS"/>
</dbReference>
<comment type="function">
    <text evidence="2">May be involved in the metabolism of insect hormones and in the breakdown of synthetic insecticides.</text>
</comment>
<comment type="similarity">
    <text evidence="5">Belongs to the cytochrome P450 family.</text>
</comment>
<dbReference type="PANTHER" id="PTHR24291:SF189">
    <property type="entry name" value="CYTOCHROME P450 4C3-RELATED"/>
    <property type="match status" value="1"/>
</dbReference>
<evidence type="ECO:0000256" key="2">
    <source>
        <dbReference type="ARBA" id="ARBA00003690"/>
    </source>
</evidence>
<evidence type="ECO:0000256" key="9">
    <source>
        <dbReference type="ARBA" id="ARBA00022848"/>
    </source>
</evidence>
<evidence type="ECO:0000256" key="10">
    <source>
        <dbReference type="ARBA" id="ARBA00023002"/>
    </source>
</evidence>
<keyword evidence="15" id="KW-1133">Transmembrane helix</keyword>
<evidence type="ECO:0000256" key="11">
    <source>
        <dbReference type="ARBA" id="ARBA00023004"/>
    </source>
</evidence>
<dbReference type="GO" id="GO:0005789">
    <property type="term" value="C:endoplasmic reticulum membrane"/>
    <property type="evidence" value="ECO:0007669"/>
    <property type="project" value="UniProtKB-SubCell"/>
</dbReference>
<keyword evidence="7 14" id="KW-0479">Metal-binding</keyword>
<sequence>MGLDMLWFLIKILCYTGLIILVYNIYIPLRYFQIYKFHLKQSGLHYPLLPFVGQAYAALLSRATKVNMLGSFLWIERHFGTPISTWFGNKLYYVSNNAEEARIILNHPKSLDKAEQYQYLKHLFRNSILVLPGEEWKKRRRYLRAAFKSNILNSFMTIFNQQAHVLNEKITNLQPNQDLYKFFNIYSFMNFFLTSVGWIEGISEEELEEFGSYIDSCQDEFVKLLLNPVIPAAIWMRIPPGKKLRATRREFKSLLKKLLLKKKLSMTSSEYKGNTNDVVLLDLILDNNYHSENRDNDTFEEFSLFAAAATDTTGHTYVFCFMLLGMHPDVQNKLYEEVTTVIGDTKEISELQVNQLIYTEAFIKETLRVLPAIPLYGRYISEDIDMGTKVIPKGANFIVSAFHIHRNPEHWKDPLKFDPSRFFPENASKIVPGSFVAFSGGPRNCIGEKVAMIQLKITIAHVIRQFRIESKHKSLDEFEYFSTISMKTINKIDLNMLGSFLWIERHFGTPISTWFGNKLYYVSNNAEEARIILNHPKSLDKAEQYQYLKHLFRNSILVLPGEEWKKRRRYLRAAFKSNVLKTFMPVFNEQAYILNDKITNLHPNEDLFKFFNDYSFRSFFLTSVGWIEGINEEEVEKFGSYTDSFQDEFVKLLLNPVIPSSIWVRIPPGKKLRTTRREFKNLLTQILLKKKLSMTTSEYKGDTNDVVLLDLILDNNHHSENRDNDTFEEFSLFAAAATDTTGHTYVFCFMLLGMHPDVQNKLYEEVTTVIGDTKEISELQVNQLIYTEAFIKETLRVLPAVPLYGRYISEDIDMGTKVIPKGANFIVSAFHIHRNPEYWKDPLKFDPSRFFPENASKIVPGSFVAFSGGPRNCIGEKVAMIQLKITIAHVIRQFRIESKHKSLDEFEYFSTISMKTINKIDCRFIPR</sequence>
<comment type="subcellular location">
    <subcellularLocation>
        <location evidence="4">Endoplasmic reticulum membrane</location>
        <topology evidence="4">Peripheral membrane protein</topology>
    </subcellularLocation>
    <subcellularLocation>
        <location evidence="3">Microsome membrane</location>
        <topology evidence="3">Peripheral membrane protein</topology>
    </subcellularLocation>
</comment>
<protein>
    <recommendedName>
        <fullName evidence="18">Cytochrome P450</fullName>
    </recommendedName>
</protein>
<comment type="cofactor">
    <cofactor evidence="1 14">
        <name>heme</name>
        <dbReference type="ChEBI" id="CHEBI:30413"/>
    </cofactor>
</comment>
<dbReference type="PANTHER" id="PTHR24291">
    <property type="entry name" value="CYTOCHROME P450 FAMILY 4"/>
    <property type="match status" value="1"/>
</dbReference>
<dbReference type="SUPFAM" id="SSF48264">
    <property type="entry name" value="Cytochrome P450"/>
    <property type="match status" value="2"/>
</dbReference>
<dbReference type="InterPro" id="IPR002401">
    <property type="entry name" value="Cyt_P450_E_grp-I"/>
</dbReference>
<evidence type="ECO:0000256" key="12">
    <source>
        <dbReference type="ARBA" id="ARBA00023033"/>
    </source>
</evidence>
<dbReference type="PRINTS" id="PR00463">
    <property type="entry name" value="EP450I"/>
</dbReference>
<keyword evidence="9" id="KW-0492">Microsome</keyword>
<keyword evidence="8" id="KW-0256">Endoplasmic reticulum</keyword>
<keyword evidence="12" id="KW-0503">Monooxygenase</keyword>
<dbReference type="GO" id="GO:0004497">
    <property type="term" value="F:monooxygenase activity"/>
    <property type="evidence" value="ECO:0007669"/>
    <property type="project" value="UniProtKB-KW"/>
</dbReference>
<evidence type="ECO:0000313" key="17">
    <source>
        <dbReference type="Proteomes" id="UP001566132"/>
    </source>
</evidence>
<evidence type="ECO:0000256" key="1">
    <source>
        <dbReference type="ARBA" id="ARBA00001971"/>
    </source>
</evidence>
<comment type="caution">
    <text evidence="16">The sequence shown here is derived from an EMBL/GenBank/DDBJ whole genome shotgun (WGS) entry which is preliminary data.</text>
</comment>
<evidence type="ECO:0000313" key="16">
    <source>
        <dbReference type="EMBL" id="KAL1509692.1"/>
    </source>
</evidence>
<dbReference type="AlphaFoldDB" id="A0ABD1F3T2"/>
<dbReference type="Gene3D" id="1.10.630.10">
    <property type="entry name" value="Cytochrome P450"/>
    <property type="match status" value="2"/>
</dbReference>
<keyword evidence="11 14" id="KW-0408">Iron</keyword>